<organism evidence="7">
    <name type="scientific">Strongyloides ratti</name>
    <name type="common">Parasitic roundworm</name>
    <dbReference type="NCBI Taxonomy" id="34506"/>
    <lineage>
        <taxon>Eukaryota</taxon>
        <taxon>Metazoa</taxon>
        <taxon>Ecdysozoa</taxon>
        <taxon>Nematoda</taxon>
        <taxon>Chromadorea</taxon>
        <taxon>Rhabditida</taxon>
        <taxon>Tylenchina</taxon>
        <taxon>Panagrolaimomorpha</taxon>
        <taxon>Strongyloidoidea</taxon>
        <taxon>Strongyloididae</taxon>
        <taxon>Strongyloides</taxon>
    </lineage>
</organism>
<evidence type="ECO:0000256" key="5">
    <source>
        <dbReference type="ARBA" id="ARBA00023274"/>
    </source>
</evidence>
<dbReference type="RefSeq" id="XP_024502042.1">
    <property type="nucleotide sequence ID" value="XM_024648022.1"/>
</dbReference>
<dbReference type="CTD" id="36375205"/>
<keyword evidence="8" id="KW-1185">Reference proteome</keyword>
<dbReference type="WBParaSite" id="SRAE_1000110800.1">
    <property type="protein sequence ID" value="SRAE_1000110800.1"/>
    <property type="gene ID" value="WBGene00257710"/>
</dbReference>
<keyword evidence="4" id="KW-0496">Mitochondrion</keyword>
<dbReference type="OrthoDB" id="5980584at2759"/>
<dbReference type="GO" id="GO:0005840">
    <property type="term" value="C:ribosome"/>
    <property type="evidence" value="ECO:0007669"/>
    <property type="project" value="UniProtKB-KW"/>
</dbReference>
<protein>
    <recommendedName>
        <fullName evidence="6">Small ribosomal subunit protein mS33</fullName>
    </recommendedName>
</protein>
<dbReference type="AlphaFoldDB" id="A0A090KZ90"/>
<evidence type="ECO:0000256" key="3">
    <source>
        <dbReference type="ARBA" id="ARBA00022980"/>
    </source>
</evidence>
<comment type="similarity">
    <text evidence="2">Belongs to the mitochondrion-specific ribosomal protein mS33 family.</text>
</comment>
<reference evidence="7 8" key="1">
    <citation type="submission" date="2014-09" db="EMBL/GenBank/DDBJ databases">
        <authorList>
            <person name="Martin A.A."/>
        </authorList>
    </citation>
    <scope>NUCLEOTIDE SEQUENCE</scope>
    <source>
        <strain evidence="8">ED321</strain>
        <strain evidence="7">ED321 Heterogonic</strain>
    </source>
</reference>
<dbReference type="GO" id="GO:1990904">
    <property type="term" value="C:ribonucleoprotein complex"/>
    <property type="evidence" value="ECO:0007669"/>
    <property type="project" value="UniProtKB-KW"/>
</dbReference>
<comment type="subcellular location">
    <subcellularLocation>
        <location evidence="1">Mitochondrion</location>
    </subcellularLocation>
</comment>
<evidence type="ECO:0000256" key="4">
    <source>
        <dbReference type="ARBA" id="ARBA00023128"/>
    </source>
</evidence>
<proteinExistence type="inferred from homology"/>
<evidence type="ECO:0000256" key="2">
    <source>
        <dbReference type="ARBA" id="ARBA00008970"/>
    </source>
</evidence>
<evidence type="ECO:0000256" key="1">
    <source>
        <dbReference type="ARBA" id="ARBA00004173"/>
    </source>
</evidence>
<dbReference type="EMBL" id="LN609528">
    <property type="protein sequence ID" value="CEF62840.1"/>
    <property type="molecule type" value="Genomic_DNA"/>
</dbReference>
<evidence type="ECO:0000313" key="8">
    <source>
        <dbReference type="Proteomes" id="UP000035682"/>
    </source>
</evidence>
<dbReference type="OMA" id="YSGLMWR"/>
<dbReference type="Proteomes" id="UP000035682">
    <property type="component" value="Unplaced"/>
</dbReference>
<dbReference type="GO" id="GO:0005739">
    <property type="term" value="C:mitochondrion"/>
    <property type="evidence" value="ECO:0007669"/>
    <property type="project" value="UniProtKB-SubCell"/>
</dbReference>
<dbReference type="PANTHER" id="PTHR13362:SF2">
    <property type="entry name" value="SMALL RIBOSOMAL SUBUNIT PROTEIN MS33"/>
    <property type="match status" value="1"/>
</dbReference>
<keyword evidence="5" id="KW-0687">Ribonucleoprotein</keyword>
<keyword evidence="3 7" id="KW-0689">Ribosomal protein</keyword>
<dbReference type="WormBase" id="SRAE_1000110800">
    <property type="protein sequence ID" value="SRP08617"/>
    <property type="gene ID" value="WBGene00257710"/>
</dbReference>
<dbReference type="GeneID" id="36375205"/>
<accession>A0A090KZ90</accession>
<reference evidence="9" key="2">
    <citation type="submission" date="2020-12" db="UniProtKB">
        <authorList>
            <consortium name="WormBaseParasite"/>
        </authorList>
    </citation>
    <scope>IDENTIFICATION</scope>
</reference>
<evidence type="ECO:0000313" key="9">
    <source>
        <dbReference type="WBParaSite" id="SRAE_1000110800.1"/>
    </source>
</evidence>
<gene>
    <name evidence="7 9 10" type="ORF">SRAE_1000110800</name>
</gene>
<dbReference type="Pfam" id="PF08293">
    <property type="entry name" value="MRP-S33"/>
    <property type="match status" value="1"/>
</dbReference>
<evidence type="ECO:0000256" key="6">
    <source>
        <dbReference type="ARBA" id="ARBA00035132"/>
    </source>
</evidence>
<dbReference type="STRING" id="34506.A0A090KZ90"/>
<dbReference type="PANTHER" id="PTHR13362">
    <property type="entry name" value="MITOCHONDRIAL RIBOSOMAL PROTEIN S33"/>
    <property type="match status" value="1"/>
</dbReference>
<dbReference type="InterPro" id="IPR013219">
    <property type="entry name" value="Ribosomal_mS33"/>
</dbReference>
<evidence type="ECO:0000313" key="10">
    <source>
        <dbReference type="WormBase" id="SRAE_1000110800"/>
    </source>
</evidence>
<name>A0A090KZ90_STRRB</name>
<sequence length="126" mass="14710">MSGKTMASRVVTYGRGITNTTPYGKRMERLSNRIFNELVTPTDSKSMKVIRIMSAEPLEQQEQKSVSYYPNLPMFHYLSKLLYLHGLFFDEHVVWRKYQDELKLLRAKVVKPVIGEGKRAQLRSKK</sequence>
<evidence type="ECO:0000313" key="7">
    <source>
        <dbReference type="EMBL" id="CEF62840.1"/>
    </source>
</evidence>